<evidence type="ECO:0000256" key="1">
    <source>
        <dbReference type="SAM" id="MobiDB-lite"/>
    </source>
</evidence>
<feature type="compositionally biased region" description="Basic and acidic residues" evidence="1">
    <location>
        <begin position="1"/>
        <end position="27"/>
    </location>
</feature>
<evidence type="ECO:0000313" key="3">
    <source>
        <dbReference type="Proteomes" id="UP000256297"/>
    </source>
</evidence>
<name>A0A975XFH0_9BURK</name>
<gene>
    <name evidence="2" type="ORF">CBM2589_A90157</name>
</gene>
<feature type="region of interest" description="Disordered" evidence="1">
    <location>
        <begin position="1"/>
        <end position="59"/>
    </location>
</feature>
<dbReference type="Proteomes" id="UP000256297">
    <property type="component" value="Chromosome CBM2589_a"/>
</dbReference>
<dbReference type="EMBL" id="OFSP01000039">
    <property type="protein sequence ID" value="SOY68660.1"/>
    <property type="molecule type" value="Genomic_DNA"/>
</dbReference>
<evidence type="ECO:0000313" key="2">
    <source>
        <dbReference type="EMBL" id="SOY68660.1"/>
    </source>
</evidence>
<organism evidence="2 3">
    <name type="scientific">Cupriavidus taiwanensis</name>
    <dbReference type="NCBI Taxonomy" id="164546"/>
    <lineage>
        <taxon>Bacteria</taxon>
        <taxon>Pseudomonadati</taxon>
        <taxon>Pseudomonadota</taxon>
        <taxon>Betaproteobacteria</taxon>
        <taxon>Burkholderiales</taxon>
        <taxon>Burkholderiaceae</taxon>
        <taxon>Cupriavidus</taxon>
    </lineage>
</organism>
<dbReference type="AlphaFoldDB" id="A0A975XFH0"/>
<proteinExistence type="predicted"/>
<accession>A0A975XFH0</accession>
<comment type="caution">
    <text evidence="2">The sequence shown here is derived from an EMBL/GenBank/DDBJ whole genome shotgun (WGS) entry which is preliminary data.</text>
</comment>
<reference evidence="2 3" key="1">
    <citation type="submission" date="2018-01" db="EMBL/GenBank/DDBJ databases">
        <authorList>
            <person name="Clerissi C."/>
        </authorList>
    </citation>
    <scope>NUCLEOTIDE SEQUENCE [LARGE SCALE GENOMIC DNA]</scope>
    <source>
        <strain evidence="2">Cupriavidus taiwanensis STM 3521</strain>
    </source>
</reference>
<protein>
    <submittedName>
        <fullName evidence="2">Uncharacterized protein</fullName>
    </submittedName>
</protein>
<sequence length="99" mass="10983">MIRERWPAGRVPGREEEQSGGAAERRRASFSRLSSGRGAARGRREQEKNGRYRAASVAPAVWHGAPRRVRQSGRAAAGRRVGKDSVVRTTAWQNLMTVE</sequence>